<feature type="compositionally biased region" description="Basic and acidic residues" evidence="4">
    <location>
        <begin position="1"/>
        <end position="20"/>
    </location>
</feature>
<dbReference type="EMBL" id="CP036402">
    <property type="protein sequence ID" value="QBI20868.1"/>
    <property type="molecule type" value="Genomic_DNA"/>
</dbReference>
<accession>A0A411YHX6</accession>
<dbReference type="PANTHER" id="PTHR47514">
    <property type="entry name" value="TRANSKETOLASE N-TERMINAL SECTION-RELATED"/>
    <property type="match status" value="1"/>
</dbReference>
<dbReference type="Gene3D" id="3.40.50.970">
    <property type="match status" value="1"/>
</dbReference>
<comment type="similarity">
    <text evidence="2">Belongs to the transketolase family.</text>
</comment>
<dbReference type="AlphaFoldDB" id="A0A411YHX6"/>
<dbReference type="OrthoDB" id="9759664at2"/>
<proteinExistence type="inferred from homology"/>
<evidence type="ECO:0000313" key="7">
    <source>
        <dbReference type="Proteomes" id="UP000291469"/>
    </source>
</evidence>
<dbReference type="PANTHER" id="PTHR47514:SF1">
    <property type="entry name" value="TRANSKETOLASE N-TERMINAL SECTION-RELATED"/>
    <property type="match status" value="1"/>
</dbReference>
<dbReference type="Proteomes" id="UP000291469">
    <property type="component" value="Chromosome"/>
</dbReference>
<protein>
    <submittedName>
        <fullName evidence="6">Transketolase</fullName>
    </submittedName>
</protein>
<dbReference type="KEGG" id="erz:ER308_15670"/>
<comment type="cofactor">
    <cofactor evidence="1">
        <name>thiamine diphosphate</name>
        <dbReference type="ChEBI" id="CHEBI:58937"/>
    </cofactor>
</comment>
<evidence type="ECO:0000313" key="6">
    <source>
        <dbReference type="EMBL" id="QBI20868.1"/>
    </source>
</evidence>
<feature type="region of interest" description="Disordered" evidence="4">
    <location>
        <begin position="1"/>
        <end position="22"/>
    </location>
</feature>
<feature type="domain" description="Transketolase N-terminal" evidence="5">
    <location>
        <begin position="24"/>
        <end position="268"/>
    </location>
</feature>
<sequence>MPTSSDFEHGGERSAADGRDPAAQLATRIRQRALEMIGLHGFGYLGQAMSSAELLATLFSGPYRPDTDDLVLSPGHYVVAAYAAGAELGLIDEAELATYGRDASRLPAIGSEESPIVDLTCGSLGQGLSGALGFAIANRLAGRPAWTYAFLSDGELQEGQVWEAAMAAPHHDVRTLIVLLDCNGSQVDGQVSDVMSIEPVPEKWAAFGWDVFELDGHDTVDIASALAEAQRSPAPAVLVARTSPTRGLEELEHTVDAHFIKISPEDSARVHESLEARLAP</sequence>
<evidence type="ECO:0000256" key="1">
    <source>
        <dbReference type="ARBA" id="ARBA00001964"/>
    </source>
</evidence>
<dbReference type="InterPro" id="IPR029061">
    <property type="entry name" value="THDP-binding"/>
</dbReference>
<name>A0A411YHX6_9ACTN</name>
<evidence type="ECO:0000256" key="3">
    <source>
        <dbReference type="ARBA" id="ARBA00023052"/>
    </source>
</evidence>
<dbReference type="SUPFAM" id="SSF52518">
    <property type="entry name" value="Thiamin diphosphate-binding fold (THDP-binding)"/>
    <property type="match status" value="1"/>
</dbReference>
<keyword evidence="3" id="KW-0786">Thiamine pyrophosphate</keyword>
<dbReference type="GO" id="GO:0000287">
    <property type="term" value="F:magnesium ion binding"/>
    <property type="evidence" value="ECO:0007669"/>
    <property type="project" value="UniProtKB-ARBA"/>
</dbReference>
<evidence type="ECO:0000259" key="5">
    <source>
        <dbReference type="Pfam" id="PF00456"/>
    </source>
</evidence>
<organism evidence="6 7">
    <name type="scientific">Egibacter rhizosphaerae</name>
    <dbReference type="NCBI Taxonomy" id="1670831"/>
    <lineage>
        <taxon>Bacteria</taxon>
        <taxon>Bacillati</taxon>
        <taxon>Actinomycetota</taxon>
        <taxon>Nitriliruptoria</taxon>
        <taxon>Egibacterales</taxon>
        <taxon>Egibacteraceae</taxon>
        <taxon>Egibacter</taxon>
    </lineage>
</organism>
<evidence type="ECO:0000256" key="2">
    <source>
        <dbReference type="ARBA" id="ARBA00007131"/>
    </source>
</evidence>
<gene>
    <name evidence="6" type="ORF">ER308_15670</name>
</gene>
<reference evidence="6 7" key="1">
    <citation type="submission" date="2019-01" db="EMBL/GenBank/DDBJ databases">
        <title>Egibacter rhizosphaerae EGI 80759T.</title>
        <authorList>
            <person name="Chen D.-D."/>
            <person name="Tian Y."/>
            <person name="Jiao J.-Y."/>
            <person name="Zhang X.-T."/>
            <person name="Zhang Y.-G."/>
            <person name="Zhang Y."/>
            <person name="Xiao M."/>
            <person name="Shu W.-S."/>
            <person name="Li W.-J."/>
        </authorList>
    </citation>
    <scope>NUCLEOTIDE SEQUENCE [LARGE SCALE GENOMIC DNA]</scope>
    <source>
        <strain evidence="6 7">EGI 80759</strain>
    </source>
</reference>
<dbReference type="RefSeq" id="WP_131155861.1">
    <property type="nucleotide sequence ID" value="NZ_CP036402.1"/>
</dbReference>
<dbReference type="InterPro" id="IPR005474">
    <property type="entry name" value="Transketolase_N"/>
</dbReference>
<evidence type="ECO:0000256" key="4">
    <source>
        <dbReference type="SAM" id="MobiDB-lite"/>
    </source>
</evidence>
<dbReference type="Pfam" id="PF00456">
    <property type="entry name" value="Transketolase_N"/>
    <property type="match status" value="1"/>
</dbReference>
<keyword evidence="7" id="KW-1185">Reference proteome</keyword>